<comment type="subcellular location">
    <subcellularLocation>
        <location evidence="1">Secreted</location>
        <location evidence="1">Cell wall</location>
    </subcellularLocation>
</comment>
<keyword evidence="9" id="KW-0325">Glycoprotein</keyword>
<dbReference type="GO" id="GO:0047911">
    <property type="term" value="F:galacturan 1,4-alpha-galacturonidase activity"/>
    <property type="evidence" value="ECO:0007669"/>
    <property type="project" value="UniProtKB-EC"/>
</dbReference>
<feature type="compositionally biased region" description="Low complexity" evidence="20">
    <location>
        <begin position="40"/>
        <end position="49"/>
    </location>
</feature>
<dbReference type="GO" id="GO:0004650">
    <property type="term" value="F:polygalacturonase activity"/>
    <property type="evidence" value="ECO:0007669"/>
    <property type="project" value="InterPro"/>
</dbReference>
<evidence type="ECO:0000256" key="19">
    <source>
        <dbReference type="RuleBase" id="RU361169"/>
    </source>
</evidence>
<evidence type="ECO:0000256" key="9">
    <source>
        <dbReference type="ARBA" id="ARBA00023180"/>
    </source>
</evidence>
<dbReference type="EMBL" id="CAJGYO010000018">
    <property type="protein sequence ID" value="CAD6336621.1"/>
    <property type="molecule type" value="Genomic_DNA"/>
</dbReference>
<evidence type="ECO:0000256" key="4">
    <source>
        <dbReference type="ARBA" id="ARBA00022525"/>
    </source>
</evidence>
<evidence type="ECO:0000256" key="6">
    <source>
        <dbReference type="ARBA" id="ARBA00022737"/>
    </source>
</evidence>
<dbReference type="InterPro" id="IPR006626">
    <property type="entry name" value="PbH1"/>
</dbReference>
<evidence type="ECO:0000256" key="21">
    <source>
        <dbReference type="SAM" id="SignalP"/>
    </source>
</evidence>
<evidence type="ECO:0000256" key="1">
    <source>
        <dbReference type="ARBA" id="ARBA00004191"/>
    </source>
</evidence>
<evidence type="ECO:0000256" key="5">
    <source>
        <dbReference type="ARBA" id="ARBA00022729"/>
    </source>
</evidence>
<dbReference type="Pfam" id="PF00295">
    <property type="entry name" value="Glyco_hydro_28"/>
    <property type="match status" value="1"/>
</dbReference>
<dbReference type="PROSITE" id="PS00502">
    <property type="entry name" value="POLYGALACTURONASE"/>
    <property type="match status" value="1"/>
</dbReference>
<dbReference type="InterPro" id="IPR012334">
    <property type="entry name" value="Pectin_lyas_fold"/>
</dbReference>
<comment type="function">
    <text evidence="15">May function in depolymerizing pectin during pollen development, germination, and tube growth. Acts as an exo-polygalacturonase.</text>
</comment>
<evidence type="ECO:0000256" key="14">
    <source>
        <dbReference type="ARBA" id="ARBA00048766"/>
    </source>
</evidence>
<evidence type="ECO:0000256" key="20">
    <source>
        <dbReference type="SAM" id="MobiDB-lite"/>
    </source>
</evidence>
<sequence>MALGSNAMRVIFLLAMVVCAAHAGKPAPKEKEKGKDEKSGGAAAEAPSGSAGGSGSSDISKLGAKGDGKTDSTKALNDAWAAACGKEGAQTLMIPKGDYLAGPLNFTGPCKGSVTIQLDGNLLGTTDLSQYKGNWIEIEHVDNLVITGKGTLDGQGKQVWDNNKCAQKYDCKILPNSLVLDYVNNGTVSGITLLNAKFFHMNIFQCKDMTIKDVTVTAPGDSPNTDGIHIGDSSKVTITGTTIGVGDDCISIGPGSTGINVTGVTCGPGHGISVGSLGRYKDEKDVTDINVKDCTLKKTSNGVRIKSYEDAACVVTASKLHYENIAMEDVANPIIIDMKYCPNKICSAKGDSKVTVKDVTFKNITGTSSTPEAVSLLCSDKIPCSGVTMDNIKVEYKGTNNKTMAVCNNAKGSATGCLKELACL</sequence>
<protein>
    <recommendedName>
        <fullName evidence="16">Exopolygalacturonase</fullName>
        <ecNumber evidence="12">3.2.1.67</ecNumber>
    </recommendedName>
    <alternativeName>
        <fullName evidence="13">Galacturan 1,4-alpha-galacturonidase</fullName>
    </alternativeName>
    <alternativeName>
        <fullName evidence="17">Pectinase</fullName>
    </alternativeName>
</protein>
<evidence type="ECO:0000256" key="7">
    <source>
        <dbReference type="ARBA" id="ARBA00022801"/>
    </source>
</evidence>
<evidence type="ECO:0000256" key="8">
    <source>
        <dbReference type="ARBA" id="ARBA00023157"/>
    </source>
</evidence>
<evidence type="ECO:0000313" key="23">
    <source>
        <dbReference type="Proteomes" id="UP000604825"/>
    </source>
</evidence>
<feature type="chain" id="PRO_5032768665" description="Exopolygalacturonase" evidence="21">
    <location>
        <begin position="24"/>
        <end position="424"/>
    </location>
</feature>
<evidence type="ECO:0000256" key="17">
    <source>
        <dbReference type="ARBA" id="ARBA00083621"/>
    </source>
</evidence>
<evidence type="ECO:0000256" key="3">
    <source>
        <dbReference type="ARBA" id="ARBA00022512"/>
    </source>
</evidence>
<dbReference type="InterPro" id="IPR000743">
    <property type="entry name" value="Glyco_hydro_28"/>
</dbReference>
<evidence type="ECO:0000256" key="12">
    <source>
        <dbReference type="ARBA" id="ARBA00038933"/>
    </source>
</evidence>
<evidence type="ECO:0000256" key="18">
    <source>
        <dbReference type="PROSITE-ProRule" id="PRU10052"/>
    </source>
</evidence>
<evidence type="ECO:0000256" key="13">
    <source>
        <dbReference type="ARBA" id="ARBA00043142"/>
    </source>
</evidence>
<comment type="similarity">
    <text evidence="2 19">Belongs to the glycosyl hydrolase 28 family.</text>
</comment>
<evidence type="ECO:0000256" key="11">
    <source>
        <dbReference type="ARBA" id="ARBA00023316"/>
    </source>
</evidence>
<dbReference type="EC" id="3.2.1.67" evidence="12"/>
<keyword evidence="10 19" id="KW-0326">Glycosidase</keyword>
<keyword evidence="23" id="KW-1185">Reference proteome</keyword>
<dbReference type="Proteomes" id="UP000604825">
    <property type="component" value="Unassembled WGS sequence"/>
</dbReference>
<name>A0A811S5L3_9POAL</name>
<evidence type="ECO:0000256" key="10">
    <source>
        <dbReference type="ARBA" id="ARBA00023295"/>
    </source>
</evidence>
<feature type="region of interest" description="Disordered" evidence="20">
    <location>
        <begin position="25"/>
        <end position="68"/>
    </location>
</feature>
<dbReference type="SUPFAM" id="SSF51126">
    <property type="entry name" value="Pectin lyase-like"/>
    <property type="match status" value="1"/>
</dbReference>
<dbReference type="GO" id="GO:0005975">
    <property type="term" value="P:carbohydrate metabolic process"/>
    <property type="evidence" value="ECO:0007669"/>
    <property type="project" value="InterPro"/>
</dbReference>
<gene>
    <name evidence="22" type="ORF">NCGR_LOCUS60719</name>
</gene>
<reference evidence="22" key="1">
    <citation type="submission" date="2020-10" db="EMBL/GenBank/DDBJ databases">
        <authorList>
            <person name="Han B."/>
            <person name="Lu T."/>
            <person name="Zhao Q."/>
            <person name="Huang X."/>
            <person name="Zhao Y."/>
        </authorList>
    </citation>
    <scope>NUCLEOTIDE SEQUENCE</scope>
</reference>
<keyword evidence="3" id="KW-0134">Cell wall</keyword>
<dbReference type="GO" id="GO:0071555">
    <property type="term" value="P:cell wall organization"/>
    <property type="evidence" value="ECO:0007669"/>
    <property type="project" value="UniProtKB-KW"/>
</dbReference>
<dbReference type="InterPro" id="IPR011050">
    <property type="entry name" value="Pectin_lyase_fold/virulence"/>
</dbReference>
<dbReference type="Gene3D" id="2.160.20.10">
    <property type="entry name" value="Single-stranded right-handed beta-helix, Pectin lyase-like"/>
    <property type="match status" value="1"/>
</dbReference>
<feature type="active site" evidence="18">
    <location>
        <position position="270"/>
    </location>
</feature>
<evidence type="ECO:0000256" key="2">
    <source>
        <dbReference type="ARBA" id="ARBA00008834"/>
    </source>
</evidence>
<keyword evidence="8" id="KW-1015">Disulfide bond</keyword>
<keyword evidence="6" id="KW-0677">Repeat</keyword>
<evidence type="ECO:0000256" key="15">
    <source>
        <dbReference type="ARBA" id="ARBA00057651"/>
    </source>
</evidence>
<comment type="catalytic activity">
    <reaction evidence="14">
        <text>[(1-&gt;4)-alpha-D-galacturonosyl](n) + H2O = alpha-D-galacturonate + [(1-&gt;4)-alpha-D-galacturonosyl](n-1)</text>
        <dbReference type="Rhea" id="RHEA:14117"/>
        <dbReference type="Rhea" id="RHEA-COMP:14570"/>
        <dbReference type="Rhea" id="RHEA-COMP:14572"/>
        <dbReference type="ChEBI" id="CHEBI:15377"/>
        <dbReference type="ChEBI" id="CHEBI:58658"/>
        <dbReference type="ChEBI" id="CHEBI:140523"/>
        <dbReference type="EC" id="3.2.1.67"/>
    </reaction>
</comment>
<accession>A0A811S5L3</accession>
<keyword evidence="4" id="KW-0964">Secreted</keyword>
<keyword evidence="7 19" id="KW-0378">Hydrolase</keyword>
<dbReference type="OrthoDB" id="640420at2759"/>
<dbReference type="AlphaFoldDB" id="A0A811S5L3"/>
<organism evidence="22 23">
    <name type="scientific">Miscanthus lutarioriparius</name>
    <dbReference type="NCBI Taxonomy" id="422564"/>
    <lineage>
        <taxon>Eukaryota</taxon>
        <taxon>Viridiplantae</taxon>
        <taxon>Streptophyta</taxon>
        <taxon>Embryophyta</taxon>
        <taxon>Tracheophyta</taxon>
        <taxon>Spermatophyta</taxon>
        <taxon>Magnoliopsida</taxon>
        <taxon>Liliopsida</taxon>
        <taxon>Poales</taxon>
        <taxon>Poaceae</taxon>
        <taxon>PACMAD clade</taxon>
        <taxon>Panicoideae</taxon>
        <taxon>Andropogonodae</taxon>
        <taxon>Andropogoneae</taxon>
        <taxon>Saccharinae</taxon>
        <taxon>Miscanthus</taxon>
    </lineage>
</organism>
<keyword evidence="11" id="KW-0961">Cell wall biogenesis/degradation</keyword>
<dbReference type="FunFam" id="2.160.20.10:FF:000004">
    <property type="entry name" value="Pectin lyase-like superfamily protein"/>
    <property type="match status" value="1"/>
</dbReference>
<dbReference type="PANTHER" id="PTHR31375">
    <property type="match status" value="1"/>
</dbReference>
<feature type="compositionally biased region" description="Basic and acidic residues" evidence="20">
    <location>
        <begin position="27"/>
        <end position="39"/>
    </location>
</feature>
<dbReference type="SMART" id="SM00710">
    <property type="entry name" value="PbH1"/>
    <property type="match status" value="5"/>
</dbReference>
<proteinExistence type="inferred from homology"/>
<feature type="signal peptide" evidence="21">
    <location>
        <begin position="1"/>
        <end position="23"/>
    </location>
</feature>
<evidence type="ECO:0000313" key="22">
    <source>
        <dbReference type="EMBL" id="CAD6336621.1"/>
    </source>
</evidence>
<comment type="caution">
    <text evidence="22">The sequence shown here is derived from an EMBL/GenBank/DDBJ whole genome shotgun (WGS) entry which is preliminary data.</text>
</comment>
<keyword evidence="5 21" id="KW-0732">Signal</keyword>
<evidence type="ECO:0000256" key="16">
    <source>
        <dbReference type="ARBA" id="ARBA00068298"/>
    </source>
</evidence>